<evidence type="ECO:0000313" key="2">
    <source>
        <dbReference type="EMBL" id="PZE19668.1"/>
    </source>
</evidence>
<reference evidence="2" key="1">
    <citation type="submission" date="2018-06" db="EMBL/GenBank/DDBJ databases">
        <title>Paenibacillus xerothermodurans sp. nov. an extremely dry heat resistant spore forming bacterium isolated from the soil of Cape Canaveral, Florida.</title>
        <authorList>
            <person name="Seuylemezian A."/>
            <person name="Kaur N."/>
            <person name="Patil P."/>
            <person name="Patil P."/>
            <person name="Mayilraj S."/>
            <person name="Vaishampayan P."/>
        </authorList>
    </citation>
    <scope>NUCLEOTIDE SEQUENCE [LARGE SCALE GENOMIC DNA]</scope>
    <source>
        <strain evidence="2">ATCC 27380</strain>
    </source>
</reference>
<comment type="caution">
    <text evidence="2">The sequence shown here is derived from an EMBL/GenBank/DDBJ whole genome shotgun (WGS) entry which is preliminary data.</text>
</comment>
<dbReference type="Proteomes" id="UP000214746">
    <property type="component" value="Unassembled WGS sequence"/>
</dbReference>
<keyword evidence="2" id="KW-0808">Transferase</keyword>
<dbReference type="Gene3D" id="3.40.50.150">
    <property type="entry name" value="Vaccinia Virus protein VP39"/>
    <property type="match status" value="1"/>
</dbReference>
<dbReference type="PANTHER" id="PTHR43861">
    <property type="entry name" value="TRANS-ACONITATE 2-METHYLTRANSFERASE-RELATED"/>
    <property type="match status" value="1"/>
</dbReference>
<accession>A0A2W1NXR2</accession>
<evidence type="ECO:0000313" key="3">
    <source>
        <dbReference type="Proteomes" id="UP000214746"/>
    </source>
</evidence>
<evidence type="ECO:0000259" key="1">
    <source>
        <dbReference type="Pfam" id="PF08241"/>
    </source>
</evidence>
<dbReference type="AlphaFoldDB" id="A0A2W1NXR2"/>
<gene>
    <name evidence="2" type="ORF">CBW46_017175</name>
</gene>
<dbReference type="CDD" id="cd02440">
    <property type="entry name" value="AdoMet_MTases"/>
    <property type="match status" value="1"/>
</dbReference>
<sequence length="202" mass="23854">MVSPIISHAAPRLYHWFVRPRWVTKKYIHNHVQSHFDLNDKHVLDFGSGTGANSPMVNPLFYIGVDPDAARVNYAKSLYPGHNFRVLKDSRLPVDNGMIDYILIIAVLHHISSDEIAQYMKEFTRVLKPTGMIIVMEPHLNDKNPVCNRFMQWYDKGDFIRHEQDYLRLFEEHDYECSVLKRFKKCFLYNELFFAARPKHKT</sequence>
<dbReference type="Pfam" id="PF08241">
    <property type="entry name" value="Methyltransf_11"/>
    <property type="match status" value="1"/>
</dbReference>
<dbReference type="EMBL" id="NHRJ02000014">
    <property type="protein sequence ID" value="PZE19668.1"/>
    <property type="molecule type" value="Genomic_DNA"/>
</dbReference>
<dbReference type="OrthoDB" id="9772751at2"/>
<dbReference type="InterPro" id="IPR029063">
    <property type="entry name" value="SAM-dependent_MTases_sf"/>
</dbReference>
<organism evidence="2 3">
    <name type="scientific">Paenibacillus xerothermodurans</name>
    <dbReference type="NCBI Taxonomy" id="1977292"/>
    <lineage>
        <taxon>Bacteria</taxon>
        <taxon>Bacillati</taxon>
        <taxon>Bacillota</taxon>
        <taxon>Bacilli</taxon>
        <taxon>Bacillales</taxon>
        <taxon>Paenibacillaceae</taxon>
        <taxon>Paenibacillus</taxon>
    </lineage>
</organism>
<dbReference type="GO" id="GO:0032259">
    <property type="term" value="P:methylation"/>
    <property type="evidence" value="ECO:0007669"/>
    <property type="project" value="UniProtKB-KW"/>
</dbReference>
<dbReference type="RefSeq" id="WP_089201215.1">
    <property type="nucleotide sequence ID" value="NZ_NHRJ02000014.1"/>
</dbReference>
<dbReference type="GO" id="GO:0008757">
    <property type="term" value="F:S-adenosylmethionine-dependent methyltransferase activity"/>
    <property type="evidence" value="ECO:0007669"/>
    <property type="project" value="InterPro"/>
</dbReference>
<protein>
    <submittedName>
        <fullName evidence="2">Class I SAM-dependent methyltransferase</fullName>
    </submittedName>
</protein>
<keyword evidence="3" id="KW-1185">Reference proteome</keyword>
<proteinExistence type="predicted"/>
<dbReference type="InterPro" id="IPR013216">
    <property type="entry name" value="Methyltransf_11"/>
</dbReference>
<feature type="domain" description="Methyltransferase type 11" evidence="1">
    <location>
        <begin position="44"/>
        <end position="135"/>
    </location>
</feature>
<name>A0A2W1NXR2_PAEXE</name>
<dbReference type="SUPFAM" id="SSF53335">
    <property type="entry name" value="S-adenosyl-L-methionine-dependent methyltransferases"/>
    <property type="match status" value="1"/>
</dbReference>
<keyword evidence="2" id="KW-0489">Methyltransferase</keyword>